<comment type="caution">
    <text evidence="1">The sequence shown here is derived from an EMBL/GenBank/DDBJ whole genome shotgun (WGS) entry which is preliminary data.</text>
</comment>
<gene>
    <name evidence="1" type="ORF">CK510_27185</name>
</gene>
<proteinExistence type="predicted"/>
<keyword evidence="2" id="KW-1185">Reference proteome</keyword>
<dbReference type="AlphaFoldDB" id="A0A2A2TB60"/>
<accession>A0A2A2TB60</accession>
<dbReference type="InterPro" id="IPR011991">
    <property type="entry name" value="ArsR-like_HTH"/>
</dbReference>
<dbReference type="InterPro" id="IPR036390">
    <property type="entry name" value="WH_DNA-bd_sf"/>
</dbReference>
<reference evidence="1 2" key="1">
    <citation type="submission" date="2017-08" db="EMBL/GenBank/DDBJ databases">
        <title>Draft genome sequence of filamentous cyanobacterium Calothrix elsteri CCALA 953.</title>
        <authorList>
            <person name="Gagunashvili A.N."/>
            <person name="Elster J."/>
            <person name="Andresson O.S."/>
        </authorList>
    </citation>
    <scope>NUCLEOTIDE SEQUENCE [LARGE SCALE GENOMIC DNA]</scope>
    <source>
        <strain evidence="1 2">CCALA 953</strain>
    </source>
</reference>
<organism evidence="1 2">
    <name type="scientific">Brunnivagina elsteri CCALA 953</name>
    <dbReference type="NCBI Taxonomy" id="987040"/>
    <lineage>
        <taxon>Bacteria</taxon>
        <taxon>Bacillati</taxon>
        <taxon>Cyanobacteriota</taxon>
        <taxon>Cyanophyceae</taxon>
        <taxon>Nostocales</taxon>
        <taxon>Calotrichaceae</taxon>
        <taxon>Brunnivagina</taxon>
    </lineage>
</organism>
<dbReference type="RefSeq" id="WP_095724626.1">
    <property type="nucleotide sequence ID" value="NZ_NTFS01000501.1"/>
</dbReference>
<dbReference type="Proteomes" id="UP000218238">
    <property type="component" value="Unassembled WGS sequence"/>
</dbReference>
<dbReference type="Gene3D" id="1.10.10.10">
    <property type="entry name" value="Winged helix-like DNA-binding domain superfamily/Winged helix DNA-binding domain"/>
    <property type="match status" value="1"/>
</dbReference>
<dbReference type="CDD" id="cd00090">
    <property type="entry name" value="HTH_ARSR"/>
    <property type="match status" value="1"/>
</dbReference>
<dbReference type="InterPro" id="IPR036388">
    <property type="entry name" value="WH-like_DNA-bd_sf"/>
</dbReference>
<dbReference type="SUPFAM" id="SSF46785">
    <property type="entry name" value="Winged helix' DNA-binding domain"/>
    <property type="match status" value="1"/>
</dbReference>
<dbReference type="EMBL" id="NTFS01000501">
    <property type="protein sequence ID" value="PAX50997.1"/>
    <property type="molecule type" value="Genomic_DNA"/>
</dbReference>
<evidence type="ECO:0000313" key="2">
    <source>
        <dbReference type="Proteomes" id="UP000218238"/>
    </source>
</evidence>
<dbReference type="OrthoDB" id="508414at2"/>
<protein>
    <submittedName>
        <fullName evidence="1">Uncharacterized protein</fullName>
    </submittedName>
</protein>
<sequence length="175" mass="19953">MTQVKAEKPSLFYQLTHSEWLKTVKDLTGTQIKVLYYIRSLDPFENCKQEYSVTQMALDLGLSKGAVSKALKKLEQVGEIDMELVQVKIQIRPSKNSDHNPPYPIDNTPWAASDSSTEKQKIQLITNCTEEVFPIGNAVSQEKPEFPIGNSDFLEETIDSQNLYWEKLPDPLIYI</sequence>
<evidence type="ECO:0000313" key="1">
    <source>
        <dbReference type="EMBL" id="PAX50997.1"/>
    </source>
</evidence>
<name>A0A2A2TB60_9CYAN</name>